<comment type="caution">
    <text evidence="1">The sequence shown here is derived from an EMBL/GenBank/DDBJ whole genome shotgun (WGS) entry which is preliminary data.</text>
</comment>
<gene>
    <name evidence="1" type="ORF">FHX72_001298</name>
</gene>
<evidence type="ECO:0000313" key="1">
    <source>
        <dbReference type="EMBL" id="MBB2957186.1"/>
    </source>
</evidence>
<reference evidence="1 2" key="1">
    <citation type="submission" date="2020-08" db="EMBL/GenBank/DDBJ databases">
        <title>Sequencing the genomes of 1000 actinobacteria strains.</title>
        <authorList>
            <person name="Klenk H.-P."/>
        </authorList>
    </citation>
    <scope>NUCLEOTIDE SEQUENCE [LARGE SCALE GENOMIC DNA]</scope>
    <source>
        <strain evidence="1 2">DSM 20419</strain>
    </source>
</reference>
<dbReference type="Proteomes" id="UP000545286">
    <property type="component" value="Unassembled WGS sequence"/>
</dbReference>
<dbReference type="EMBL" id="JACHWJ010000001">
    <property type="protein sequence ID" value="MBB2957186.1"/>
    <property type="molecule type" value="Genomic_DNA"/>
</dbReference>
<proteinExistence type="predicted"/>
<protein>
    <submittedName>
        <fullName evidence="1">Uncharacterized protein</fullName>
    </submittedName>
</protein>
<evidence type="ECO:0000313" key="2">
    <source>
        <dbReference type="Proteomes" id="UP000545286"/>
    </source>
</evidence>
<accession>A0A7W4UMH3</accession>
<name>A0A7W4UMH3_9MICO</name>
<dbReference type="AlphaFoldDB" id="A0A7W4UMH3"/>
<sequence>MAVLALVAGWIVLGFAGEPDSTDVAFVGESTLPGYPTRGPGADLDDQRPLVAAAEHWREAVEGGDFELPRGQVMELLWAGNVDATKLETSALRSAFSAELLILRSDNAVAALVRPLDGTGSGDETAFSMLGTASIARSRYERGFTVAKGVLLFNERMRPGASLDTATFSAESAPVLGESGTADGLLLLASRSLLRIPDAGGPADDVREGFAYVHPSSGLTLLQTEDASRDWAALTDSLRGNPRFAALSRGIITARDEGHGFRLRASILDELQLPSGAPLSLVEVAHLESQGRGSGVLWATVVATRGDDDPTLLGAGPVASPVNGAPQLPVIAARWLRDDAVDVLAVAGSRDITGFEVVASGGTTRRDGSSGVVGRGELGLTWENADGSKVTRPALVVIGRSEAGPVQPLEPVS</sequence>
<organism evidence="1 2">
    <name type="scientific">Pseudoclavibacter helvolus</name>
    <dbReference type="NCBI Taxonomy" id="255205"/>
    <lineage>
        <taxon>Bacteria</taxon>
        <taxon>Bacillati</taxon>
        <taxon>Actinomycetota</taxon>
        <taxon>Actinomycetes</taxon>
        <taxon>Micrococcales</taxon>
        <taxon>Microbacteriaceae</taxon>
        <taxon>Pseudoclavibacter</taxon>
    </lineage>
</organism>
<keyword evidence="2" id="KW-1185">Reference proteome</keyword>